<evidence type="ECO:0000256" key="3">
    <source>
        <dbReference type="ARBA" id="ARBA00023239"/>
    </source>
</evidence>
<dbReference type="InterPro" id="IPR001753">
    <property type="entry name" value="Enoyl-CoA_hydra/iso"/>
</dbReference>
<dbReference type="EMBL" id="BRZI01000003">
    <property type="protein sequence ID" value="GLD28882.1"/>
    <property type="molecule type" value="Genomic_DNA"/>
</dbReference>
<dbReference type="PANTHER" id="PTHR11941">
    <property type="entry name" value="ENOYL-COA HYDRATASE-RELATED"/>
    <property type="match status" value="1"/>
</dbReference>
<dbReference type="Gene3D" id="3.90.226.10">
    <property type="entry name" value="2-enoyl-CoA Hydratase, Chain A, domain 1"/>
    <property type="match status" value="1"/>
</dbReference>
<sequence length="269" mass="29364">MPDPAVLVERDGHVLTLTLNRPEKRNAFNPEMLCRLADAWDLLDSDPELRVAIMTGAGGHFSAGADLDRLVGALISGQPAENEYEERVRQDFSVIYKGLLKNHYVKKPIVAAVEGYCYAGGMEILQAFDIRVAAEDAQLAVSEVQRGLFPMSASTVRLPRQIPYTVAMDMLIVGDPISGRRAYEVGLVGHVTPRGGALQRARELADRLAANGPLAVRNIKASVVENLAKPEVEAFTRELELGMEVMGSRDAKEGPRAFLEKRPPNFTGA</sequence>
<dbReference type="NCBIfam" id="NF005864">
    <property type="entry name" value="PRK07799.1"/>
    <property type="match status" value="1"/>
</dbReference>
<evidence type="ECO:0000313" key="6">
    <source>
        <dbReference type="Proteomes" id="UP001064782"/>
    </source>
</evidence>
<comment type="similarity">
    <text evidence="1">Belongs to the enoyl-CoA hydratase/isomerase family.</text>
</comment>
<evidence type="ECO:0000256" key="1">
    <source>
        <dbReference type="ARBA" id="ARBA00005254"/>
    </source>
</evidence>
<dbReference type="PANTHER" id="PTHR11941:SF169">
    <property type="entry name" value="(7AS)-7A-METHYL-1,5-DIOXO-2,3,5,6,7,7A-HEXAHYDRO-1H-INDENE-CARBOXYL-COA HYDROLASE"/>
    <property type="match status" value="1"/>
</dbReference>
<dbReference type="InterPro" id="IPR029045">
    <property type="entry name" value="ClpP/crotonase-like_dom_sf"/>
</dbReference>
<keyword evidence="6" id="KW-1185">Reference proteome</keyword>
<dbReference type="EMBL" id="BRXE01000012">
    <property type="protein sequence ID" value="GLB82455.1"/>
    <property type="molecule type" value="Genomic_DNA"/>
</dbReference>
<dbReference type="CDD" id="cd06558">
    <property type="entry name" value="crotonase-like"/>
    <property type="match status" value="1"/>
</dbReference>
<gene>
    <name evidence="5" type="ORF">Mkiyose1413_07650</name>
    <name evidence="4" type="ORF">SRL2020028_17110</name>
</gene>
<dbReference type="GeneID" id="83628282"/>
<dbReference type="AlphaFoldDB" id="A0A9P3Q540"/>
<name>A0A9P3Q540_9MYCO</name>
<comment type="caution">
    <text evidence="5">The sequence shown here is derived from an EMBL/GenBank/DDBJ whole genome shotgun (WGS) entry which is preliminary data.</text>
</comment>
<dbReference type="GO" id="GO:0006635">
    <property type="term" value="P:fatty acid beta-oxidation"/>
    <property type="evidence" value="ECO:0007669"/>
    <property type="project" value="TreeGrafter"/>
</dbReference>
<keyword evidence="2" id="KW-0443">Lipid metabolism</keyword>
<dbReference type="GO" id="GO:0016829">
    <property type="term" value="F:lyase activity"/>
    <property type="evidence" value="ECO:0007669"/>
    <property type="project" value="UniProtKB-KW"/>
</dbReference>
<keyword evidence="3" id="KW-0456">Lyase</keyword>
<dbReference type="Gene3D" id="1.10.12.10">
    <property type="entry name" value="Lyase 2-enoyl-coa Hydratase, Chain A, domain 2"/>
    <property type="match status" value="1"/>
</dbReference>
<dbReference type="Proteomes" id="UP001165663">
    <property type="component" value="Unassembled WGS sequence"/>
</dbReference>
<dbReference type="Proteomes" id="UP001064782">
    <property type="component" value="Unassembled WGS sequence"/>
</dbReference>
<accession>A0A9P3Q540</accession>
<proteinExistence type="inferred from homology"/>
<dbReference type="SUPFAM" id="SSF52096">
    <property type="entry name" value="ClpP/crotonase"/>
    <property type="match status" value="1"/>
</dbReference>
<evidence type="ECO:0000256" key="2">
    <source>
        <dbReference type="ARBA" id="ARBA00023098"/>
    </source>
</evidence>
<dbReference type="InterPro" id="IPR014748">
    <property type="entry name" value="Enoyl-CoA_hydra_C"/>
</dbReference>
<reference evidence="5" key="1">
    <citation type="submission" date="2022-08" db="EMBL/GenBank/DDBJ databases">
        <title>Mycobacterium kiyosense sp. nov., scotochromogenic slow-glowing species isolated from respiratory specimens.</title>
        <authorList>
            <person name="Fukano H."/>
            <person name="Kazumi Y."/>
            <person name="Sakagami N."/>
            <person name="Ato M."/>
            <person name="Mitarai S."/>
            <person name="Hoshino Y."/>
        </authorList>
    </citation>
    <scope>NUCLEOTIDE SEQUENCE</scope>
    <source>
        <strain evidence="5">1413</strain>
        <strain evidence="4">SRL2020-028</strain>
    </source>
</reference>
<evidence type="ECO:0000313" key="5">
    <source>
        <dbReference type="EMBL" id="GLD28882.1"/>
    </source>
</evidence>
<protein>
    <submittedName>
        <fullName evidence="5">Enoyl-CoA hydratase</fullName>
    </submittedName>
</protein>
<evidence type="ECO:0000313" key="4">
    <source>
        <dbReference type="EMBL" id="GLB82455.1"/>
    </source>
</evidence>
<organism evidence="5 6">
    <name type="scientific">Mycobacterium kiyosense</name>
    <dbReference type="NCBI Taxonomy" id="2871094"/>
    <lineage>
        <taxon>Bacteria</taxon>
        <taxon>Bacillati</taxon>
        <taxon>Actinomycetota</taxon>
        <taxon>Actinomycetes</taxon>
        <taxon>Mycobacteriales</taxon>
        <taxon>Mycobacteriaceae</taxon>
        <taxon>Mycobacterium</taxon>
    </lineage>
</organism>
<dbReference type="RefSeq" id="WP_236981454.1">
    <property type="nucleotide sequence ID" value="NZ_BRXE01000012.1"/>
</dbReference>
<dbReference type="Pfam" id="PF00378">
    <property type="entry name" value="ECH_1"/>
    <property type="match status" value="1"/>
</dbReference>